<dbReference type="EMBL" id="OX459124">
    <property type="protein sequence ID" value="CAI9112976.1"/>
    <property type="molecule type" value="Genomic_DNA"/>
</dbReference>
<evidence type="ECO:0000256" key="1">
    <source>
        <dbReference type="SAM" id="MobiDB-lite"/>
    </source>
</evidence>
<feature type="region of interest" description="Disordered" evidence="1">
    <location>
        <begin position="225"/>
        <end position="252"/>
    </location>
</feature>
<dbReference type="Gene3D" id="2.40.50.140">
    <property type="entry name" value="Nucleic acid-binding proteins"/>
    <property type="match status" value="2"/>
</dbReference>
<evidence type="ECO:0000259" key="2">
    <source>
        <dbReference type="Pfam" id="PF02721"/>
    </source>
</evidence>
<keyword evidence="4" id="KW-1185">Reference proteome</keyword>
<dbReference type="InterPro" id="IPR012340">
    <property type="entry name" value="NA-bd_OB-fold"/>
</dbReference>
<protein>
    <submittedName>
        <fullName evidence="3">OLC1v1013491C1</fullName>
    </submittedName>
</protein>
<dbReference type="AlphaFoldDB" id="A0AAV1DYR3"/>
<organism evidence="3 4">
    <name type="scientific">Oldenlandia corymbosa var. corymbosa</name>
    <dbReference type="NCBI Taxonomy" id="529605"/>
    <lineage>
        <taxon>Eukaryota</taxon>
        <taxon>Viridiplantae</taxon>
        <taxon>Streptophyta</taxon>
        <taxon>Embryophyta</taxon>
        <taxon>Tracheophyta</taxon>
        <taxon>Spermatophyta</taxon>
        <taxon>Magnoliopsida</taxon>
        <taxon>eudicotyledons</taxon>
        <taxon>Gunneridae</taxon>
        <taxon>Pentapetalae</taxon>
        <taxon>asterids</taxon>
        <taxon>lamiids</taxon>
        <taxon>Gentianales</taxon>
        <taxon>Rubiaceae</taxon>
        <taxon>Rubioideae</taxon>
        <taxon>Spermacoceae</taxon>
        <taxon>Hedyotis-Oldenlandia complex</taxon>
        <taxon>Oldenlandia</taxon>
    </lineage>
</organism>
<gene>
    <name evidence="3" type="ORF">OLC1_LOCUS20069</name>
</gene>
<name>A0AAV1DYR3_OLDCO</name>
<reference evidence="3" key="1">
    <citation type="submission" date="2023-03" db="EMBL/GenBank/DDBJ databases">
        <authorList>
            <person name="Julca I."/>
        </authorList>
    </citation>
    <scope>NUCLEOTIDE SEQUENCE</scope>
</reference>
<dbReference type="Pfam" id="PF02721">
    <property type="entry name" value="DUF223"/>
    <property type="match status" value="1"/>
</dbReference>
<feature type="domain" description="Replication protein A 70 kDa DNA-binding subunit B/D first OB fold" evidence="2">
    <location>
        <begin position="12"/>
        <end position="50"/>
    </location>
</feature>
<evidence type="ECO:0000313" key="4">
    <source>
        <dbReference type="Proteomes" id="UP001161247"/>
    </source>
</evidence>
<proteinExistence type="predicted"/>
<dbReference type="InterPro" id="IPR003871">
    <property type="entry name" value="RFA1B/D_OB_1st"/>
</dbReference>
<accession>A0AAV1DYR3</accession>
<evidence type="ECO:0000313" key="3">
    <source>
        <dbReference type="EMBL" id="CAI9112976.1"/>
    </source>
</evidence>
<sequence>MWKFQKLLEDGEGETKQITNFDMAEYTGNYKSNKHKYKIAFMRNTRVEPCTIDSIPKHSFEFVPFDYVLTMNPINNDYLIGKRYVKNAKFGGKVFLDLDIDEFNSYRQRIKINVRVIDSTGCATFILWDKDVKHSSNRTTLELRRKQADMQKESLNDEDLYDYPAEINAMLNKQCLFKLDISPNYNPNMSADIKVAKMTDDPDIITEFMSIYKQDMEGVSYMKTTPNGNTTRVTEESKNVASQSGDNDHVNEDLVTTASSPVDKQKRCHREMSRENVLMVCQSPEPTTLSITSDLICVKFLTYLSIMNPTSGENVEVKLDSAPIWHANWEAVFGLSYELGEYVIIVLELKSDLNMHGKITWWDMKKKLYDMIVVRKDIQQLCPRVVDQGILVGKNIFWPIDKMIQSQVSGYKSEGVIVSYSIECEKFYVIPGPTRAKWDSDPNSSHRMINIIDLQGKLCISNPHYFQSTRHLQLWALEIQSPGHFYWDNVHDHVLEFQVARPLQPFPVPDEHKTNFIERKIK</sequence>
<dbReference type="Proteomes" id="UP001161247">
    <property type="component" value="Chromosome 7"/>
</dbReference>